<dbReference type="PANTHER" id="PTHR33823">
    <property type="entry name" value="RNA POLYMERASE-BINDING TRANSCRIPTION FACTOR DKSA-RELATED"/>
    <property type="match status" value="1"/>
</dbReference>
<keyword evidence="2 5" id="KW-0479">Metal-binding</keyword>
<feature type="domain" description="DnaK suppressor protein DksA N-terminal" evidence="8">
    <location>
        <begin position="19"/>
        <end position="88"/>
    </location>
</feature>
<dbReference type="SUPFAM" id="SSF109635">
    <property type="entry name" value="DnaK suppressor protein DksA, alpha-hairpin domain"/>
    <property type="match status" value="1"/>
</dbReference>
<keyword evidence="3 5" id="KW-0863">Zinc-finger</keyword>
<dbReference type="PANTHER" id="PTHR33823:SF2">
    <property type="entry name" value="RNA POLYMERASE-BINDING TRANSCRIPTION FACTOR DKSA"/>
    <property type="match status" value="1"/>
</dbReference>
<name>A0ABX2IH18_9RHOO</name>
<keyword evidence="4 5" id="KW-0862">Zinc</keyword>
<evidence type="ECO:0000259" key="8">
    <source>
        <dbReference type="Pfam" id="PF21157"/>
    </source>
</evidence>
<comment type="function">
    <text evidence="5">Transcription factor that acts by binding directly to the RNA polymerase (RNAP). Required for negative regulation of rRNA expression and positive regulation of several amino acid biosynthesis promoters.</text>
</comment>
<accession>A0ABX2IH18</accession>
<feature type="zinc finger region" description="dksA C4-type" evidence="6">
    <location>
        <begin position="96"/>
        <end position="120"/>
    </location>
</feature>
<protein>
    <recommendedName>
        <fullName evidence="5">RNA polymerase-binding transcription factor DksA</fullName>
    </recommendedName>
</protein>
<dbReference type="InterPro" id="IPR037187">
    <property type="entry name" value="DnaK_N"/>
</dbReference>
<reference evidence="9 10" key="1">
    <citation type="submission" date="2020-06" db="EMBL/GenBank/DDBJ databases">
        <title>Draft genome of Uliginosibacterium sp. IMCC34675.</title>
        <authorList>
            <person name="Song J."/>
        </authorList>
    </citation>
    <scope>NUCLEOTIDE SEQUENCE [LARGE SCALE GENOMIC DNA]</scope>
    <source>
        <strain evidence="9 10">IMCC34675</strain>
    </source>
</reference>
<dbReference type="SUPFAM" id="SSF57716">
    <property type="entry name" value="Glucocorticoid receptor-like (DNA-binding domain)"/>
    <property type="match status" value="1"/>
</dbReference>
<evidence type="ECO:0000256" key="5">
    <source>
        <dbReference type="HAMAP-Rule" id="MF_00926"/>
    </source>
</evidence>
<dbReference type="Gene3D" id="1.20.120.910">
    <property type="entry name" value="DksA, coiled-coil domain"/>
    <property type="match status" value="1"/>
</dbReference>
<dbReference type="InterPro" id="IPR020458">
    <property type="entry name" value="Znf_DskA_TraR_CS"/>
</dbReference>
<keyword evidence="1 5" id="KW-0963">Cytoplasm</keyword>
<evidence type="ECO:0000259" key="7">
    <source>
        <dbReference type="Pfam" id="PF01258"/>
    </source>
</evidence>
<proteinExistence type="inferred from homology"/>
<dbReference type="InterPro" id="IPR048489">
    <property type="entry name" value="DksA_N"/>
</dbReference>
<evidence type="ECO:0000256" key="6">
    <source>
        <dbReference type="PROSITE-ProRule" id="PRU00510"/>
    </source>
</evidence>
<comment type="caution">
    <text evidence="9">The sequence shown here is derived from an EMBL/GenBank/DDBJ whole genome shotgun (WGS) entry which is preliminary data.</text>
</comment>
<dbReference type="Pfam" id="PF01258">
    <property type="entry name" value="zf-dskA_traR"/>
    <property type="match status" value="1"/>
</dbReference>
<evidence type="ECO:0000313" key="10">
    <source>
        <dbReference type="Proteomes" id="UP000778523"/>
    </source>
</evidence>
<dbReference type="HAMAP" id="MF_00926">
    <property type="entry name" value="DksA"/>
    <property type="match status" value="1"/>
</dbReference>
<comment type="subunit">
    <text evidence="5">Interacts directly with the RNA polymerase.</text>
</comment>
<gene>
    <name evidence="5 9" type="primary">dksA</name>
    <name evidence="9" type="ORF">HJ583_013475</name>
</gene>
<comment type="subcellular location">
    <subcellularLocation>
        <location evidence="5">Cytoplasm</location>
    </subcellularLocation>
</comment>
<evidence type="ECO:0000256" key="2">
    <source>
        <dbReference type="ARBA" id="ARBA00022723"/>
    </source>
</evidence>
<dbReference type="PROSITE" id="PS01102">
    <property type="entry name" value="ZF_DKSA_1"/>
    <property type="match status" value="1"/>
</dbReference>
<dbReference type="Proteomes" id="UP000778523">
    <property type="component" value="Unassembled WGS sequence"/>
</dbReference>
<evidence type="ECO:0000313" key="9">
    <source>
        <dbReference type="EMBL" id="NSL56045.1"/>
    </source>
</evidence>
<dbReference type="EMBL" id="JABCSC020000003">
    <property type="protein sequence ID" value="NSL56045.1"/>
    <property type="molecule type" value="Genomic_DNA"/>
</dbReference>
<evidence type="ECO:0000256" key="4">
    <source>
        <dbReference type="ARBA" id="ARBA00022833"/>
    </source>
</evidence>
<evidence type="ECO:0000256" key="1">
    <source>
        <dbReference type="ARBA" id="ARBA00022490"/>
    </source>
</evidence>
<dbReference type="NCBIfam" id="TIGR02420">
    <property type="entry name" value="dksA"/>
    <property type="match status" value="1"/>
</dbReference>
<sequence length="133" mass="15172">MTEAQLLAAPADEYMSPAQLAFFRARLVAERDLLLSSAHETTEHLQDFVATPDPADRASQEEDHTLELRVRDRERKMLHKIDQAIERIDQGEYGWCEESGEPIGIARLLARPTASYSVEAQERHEIRRKMKGG</sequence>
<evidence type="ECO:0000256" key="3">
    <source>
        <dbReference type="ARBA" id="ARBA00022771"/>
    </source>
</evidence>
<dbReference type="InterPro" id="IPR000962">
    <property type="entry name" value="Znf_DskA_TraR"/>
</dbReference>
<organism evidence="9 10">
    <name type="scientific">Uliginosibacterium aquaticum</name>
    <dbReference type="NCBI Taxonomy" id="2731212"/>
    <lineage>
        <taxon>Bacteria</taxon>
        <taxon>Pseudomonadati</taxon>
        <taxon>Pseudomonadota</taxon>
        <taxon>Betaproteobacteria</taxon>
        <taxon>Rhodocyclales</taxon>
        <taxon>Zoogloeaceae</taxon>
        <taxon>Uliginosibacterium</taxon>
    </lineage>
</organism>
<dbReference type="InterPro" id="IPR012784">
    <property type="entry name" value="DksA_RNA_pol-bd"/>
</dbReference>
<comment type="caution">
    <text evidence="5">Lacks conserved residue(s) required for the propagation of feature annotation.</text>
</comment>
<dbReference type="PROSITE" id="PS51128">
    <property type="entry name" value="ZF_DKSA_2"/>
    <property type="match status" value="1"/>
</dbReference>
<keyword evidence="10" id="KW-1185">Reference proteome</keyword>
<dbReference type="Pfam" id="PF21157">
    <property type="entry name" value="DksA_N"/>
    <property type="match status" value="1"/>
</dbReference>
<comment type="similarity">
    <text evidence="5">Belongs to the DksA family.</text>
</comment>
<feature type="domain" description="Zinc finger DksA/TraR C4-type" evidence="7">
    <location>
        <begin position="91"/>
        <end position="125"/>
    </location>
</feature>